<organism evidence="7 8">
    <name type="scientific">Kibdelosporangium phytohabitans</name>
    <dbReference type="NCBI Taxonomy" id="860235"/>
    <lineage>
        <taxon>Bacteria</taxon>
        <taxon>Bacillati</taxon>
        <taxon>Actinomycetota</taxon>
        <taxon>Actinomycetes</taxon>
        <taxon>Pseudonocardiales</taxon>
        <taxon>Pseudonocardiaceae</taxon>
        <taxon>Kibdelosporangium</taxon>
    </lineage>
</organism>
<keyword evidence="4" id="KW-0238">DNA-binding</keyword>
<dbReference type="EMBL" id="CP012752">
    <property type="protein sequence ID" value="ALG14698.1"/>
    <property type="molecule type" value="Genomic_DNA"/>
</dbReference>
<gene>
    <name evidence="7" type="ORF">AOZ06_10970</name>
</gene>
<dbReference type="InterPro" id="IPR013325">
    <property type="entry name" value="RNA_pol_sigma_r2"/>
</dbReference>
<dbReference type="InterPro" id="IPR039425">
    <property type="entry name" value="RNA_pol_sigma-70-like"/>
</dbReference>
<evidence type="ECO:0000256" key="4">
    <source>
        <dbReference type="ARBA" id="ARBA00023125"/>
    </source>
</evidence>
<evidence type="ECO:0000313" key="8">
    <source>
        <dbReference type="Proteomes" id="UP000063699"/>
    </source>
</evidence>
<dbReference type="OrthoDB" id="265863at2"/>
<comment type="similarity">
    <text evidence="1">Belongs to the sigma-70 factor family. ECF subfamily.</text>
</comment>
<dbReference type="STRING" id="860235.AOZ06_10970"/>
<keyword evidence="5" id="KW-0804">Transcription</keyword>
<feature type="domain" description="RNA polymerase sigma-70 region 2" evidence="6">
    <location>
        <begin position="29"/>
        <end position="87"/>
    </location>
</feature>
<reference evidence="7 8" key="1">
    <citation type="submission" date="2015-07" db="EMBL/GenBank/DDBJ databases">
        <title>Genome sequencing of Kibdelosporangium phytohabitans.</title>
        <authorList>
            <person name="Qin S."/>
            <person name="Xing K."/>
        </authorList>
    </citation>
    <scope>NUCLEOTIDE SEQUENCE [LARGE SCALE GENOMIC DNA]</scope>
    <source>
        <strain evidence="7 8">KLBMP1111</strain>
    </source>
</reference>
<dbReference type="SUPFAM" id="SSF88946">
    <property type="entry name" value="Sigma2 domain of RNA polymerase sigma factors"/>
    <property type="match status" value="1"/>
</dbReference>
<dbReference type="AlphaFoldDB" id="A0A0N9I728"/>
<dbReference type="GO" id="GO:0016987">
    <property type="term" value="F:sigma factor activity"/>
    <property type="evidence" value="ECO:0007669"/>
    <property type="project" value="UniProtKB-KW"/>
</dbReference>
<dbReference type="PANTHER" id="PTHR43133">
    <property type="entry name" value="RNA POLYMERASE ECF-TYPE SIGMA FACTO"/>
    <property type="match status" value="1"/>
</dbReference>
<dbReference type="GO" id="GO:0003677">
    <property type="term" value="F:DNA binding"/>
    <property type="evidence" value="ECO:0007669"/>
    <property type="project" value="UniProtKB-KW"/>
</dbReference>
<evidence type="ECO:0000256" key="2">
    <source>
        <dbReference type="ARBA" id="ARBA00023015"/>
    </source>
</evidence>
<evidence type="ECO:0000313" key="7">
    <source>
        <dbReference type="EMBL" id="ALG14698.1"/>
    </source>
</evidence>
<keyword evidence="2" id="KW-0805">Transcription regulation</keyword>
<dbReference type="InterPro" id="IPR036388">
    <property type="entry name" value="WH-like_DNA-bd_sf"/>
</dbReference>
<dbReference type="Pfam" id="PF04542">
    <property type="entry name" value="Sigma70_r2"/>
    <property type="match status" value="1"/>
</dbReference>
<accession>A0A0N9I728</accession>
<evidence type="ECO:0000259" key="6">
    <source>
        <dbReference type="Pfam" id="PF04542"/>
    </source>
</evidence>
<dbReference type="GO" id="GO:0006352">
    <property type="term" value="P:DNA-templated transcription initiation"/>
    <property type="evidence" value="ECO:0007669"/>
    <property type="project" value="InterPro"/>
</dbReference>
<name>A0A0N9I728_9PSEU</name>
<dbReference type="Gene3D" id="1.10.10.10">
    <property type="entry name" value="Winged helix-like DNA-binding domain superfamily/Winged helix DNA-binding domain"/>
    <property type="match status" value="1"/>
</dbReference>
<proteinExistence type="inferred from homology"/>
<dbReference type="InterPro" id="IPR013324">
    <property type="entry name" value="RNA_pol_sigma_r3/r4-like"/>
</dbReference>
<keyword evidence="3" id="KW-0731">Sigma factor</keyword>
<dbReference type="Proteomes" id="UP000063699">
    <property type="component" value="Chromosome"/>
</dbReference>
<keyword evidence="8" id="KW-1185">Reference proteome</keyword>
<evidence type="ECO:0000256" key="1">
    <source>
        <dbReference type="ARBA" id="ARBA00010641"/>
    </source>
</evidence>
<sequence length="193" mass="21538">MPETSLHHARMADLLEAARDGDHGSLAGLVDELTPLLWQVARAQGLDRDTSSDIVQTAWLKLLGALGQIRSPMALTSWLVTVTRREAWRVRNASRMELPAKDVLFAELPDLGPTPEERRVEAERTRQLWRAVSTLSDRCQRLLRIIAFTRRPDYDTVSAALGMPRGSIGPTRGRCLAKLRDALAGDFVEEGWS</sequence>
<dbReference type="InterPro" id="IPR007627">
    <property type="entry name" value="RNA_pol_sigma70_r2"/>
</dbReference>
<dbReference type="PANTHER" id="PTHR43133:SF8">
    <property type="entry name" value="RNA POLYMERASE SIGMA FACTOR HI_1459-RELATED"/>
    <property type="match status" value="1"/>
</dbReference>
<dbReference type="NCBIfam" id="TIGR02937">
    <property type="entry name" value="sigma70-ECF"/>
    <property type="match status" value="1"/>
</dbReference>
<dbReference type="InterPro" id="IPR014284">
    <property type="entry name" value="RNA_pol_sigma-70_dom"/>
</dbReference>
<dbReference type="Gene3D" id="1.10.1740.10">
    <property type="match status" value="1"/>
</dbReference>
<evidence type="ECO:0000256" key="5">
    <source>
        <dbReference type="ARBA" id="ARBA00023163"/>
    </source>
</evidence>
<dbReference type="SUPFAM" id="SSF88659">
    <property type="entry name" value="Sigma3 and sigma4 domains of RNA polymerase sigma factors"/>
    <property type="match status" value="1"/>
</dbReference>
<protein>
    <submittedName>
        <fullName evidence="7">RNA polymerase subunit sigma</fullName>
    </submittedName>
</protein>
<evidence type="ECO:0000256" key="3">
    <source>
        <dbReference type="ARBA" id="ARBA00023082"/>
    </source>
</evidence>
<dbReference type="KEGG" id="kphy:AOZ06_10970"/>